<reference evidence="5" key="2">
    <citation type="submission" date="2010-03" db="EMBL/GenBank/DDBJ databases">
        <title>The genome sequence of Coccidioides posadasii strain Silveira.</title>
        <authorList>
            <consortium name="The Broad Institute Genome Sequencing Center for Infectious Disease"/>
            <person name="Neafsey D."/>
            <person name="Orbach M."/>
            <person name="Henn M.R."/>
            <person name="Cole G.T."/>
            <person name="Galgiani J."/>
            <person name="Gardner M.J."/>
            <person name="Kirkland T.N."/>
            <person name="Taylor J.W."/>
            <person name="Young S.K."/>
            <person name="Zeng Q."/>
            <person name="Koehrsen M."/>
            <person name="Alvarado L."/>
            <person name="Berlin A."/>
            <person name="Borenstein D."/>
            <person name="Chapman S.B."/>
            <person name="Chen Z."/>
            <person name="Engels R."/>
            <person name="Freedman E."/>
            <person name="Gellesch M."/>
            <person name="Goldberg J."/>
            <person name="Griggs A."/>
            <person name="Gujja S."/>
            <person name="Heilman E."/>
            <person name="Heiman D."/>
            <person name="Howarth C."/>
            <person name="Jen D."/>
            <person name="Larson L."/>
            <person name="Mehta T."/>
            <person name="Neiman D."/>
            <person name="Park D."/>
            <person name="Pearson M."/>
            <person name="Richards J."/>
            <person name="Roberts A."/>
            <person name="Saif S."/>
            <person name="Shea T."/>
            <person name="Shenoy N."/>
            <person name="Sisk P."/>
            <person name="Stolte C."/>
            <person name="Sykes S."/>
            <person name="Walk T."/>
            <person name="White J."/>
            <person name="Yandava C."/>
            <person name="Haas B."/>
            <person name="Nusbaum C."/>
            <person name="Birren B."/>
        </authorList>
    </citation>
    <scope>NUCLEOTIDE SEQUENCE [LARGE SCALE GENOMIC DNA]</scope>
    <source>
        <strain evidence="5">RMSCC 757 / Silveira</strain>
    </source>
</reference>
<dbReference type="InterPro" id="IPR024498">
    <property type="entry name" value="DUF2786"/>
</dbReference>
<dbReference type="AlphaFoldDB" id="E9CRG3"/>
<evidence type="ECO:0000259" key="3">
    <source>
        <dbReference type="Pfam" id="PF23771"/>
    </source>
</evidence>
<dbReference type="EMBL" id="GL636486">
    <property type="protein sequence ID" value="EFW23241.1"/>
    <property type="molecule type" value="Genomic_DNA"/>
</dbReference>
<feature type="region of interest" description="Disordered" evidence="1">
    <location>
        <begin position="41"/>
        <end position="67"/>
    </location>
</feature>
<evidence type="ECO:0000313" key="5">
    <source>
        <dbReference type="Proteomes" id="UP000002497"/>
    </source>
</evidence>
<dbReference type="OrthoDB" id="3067443at2759"/>
<feature type="region of interest" description="Disordered" evidence="1">
    <location>
        <begin position="256"/>
        <end position="336"/>
    </location>
</feature>
<evidence type="ECO:0000313" key="4">
    <source>
        <dbReference type="EMBL" id="EFW23241.1"/>
    </source>
</evidence>
<dbReference type="Pfam" id="PF23771">
    <property type="entry name" value="DUF7168"/>
    <property type="match status" value="1"/>
</dbReference>
<proteinExistence type="predicted"/>
<reference evidence="5" key="1">
    <citation type="journal article" date="2010" name="Genome Res.">
        <title>Population genomic sequencing of Coccidioides fungi reveals recent hybridization and transposon control.</title>
        <authorList>
            <person name="Neafsey D.E."/>
            <person name="Barker B.M."/>
            <person name="Sharpton T.J."/>
            <person name="Stajich J.E."/>
            <person name="Park D.J."/>
            <person name="Whiston E."/>
            <person name="Hung C.-Y."/>
            <person name="McMahan C."/>
            <person name="White J."/>
            <person name="Sykes S."/>
            <person name="Heiman D."/>
            <person name="Young S."/>
            <person name="Zeng Q."/>
            <person name="Abouelleil A."/>
            <person name="Aftuck L."/>
            <person name="Bessette D."/>
            <person name="Brown A."/>
            <person name="FitzGerald M."/>
            <person name="Lui A."/>
            <person name="Macdonald J.P."/>
            <person name="Priest M."/>
            <person name="Orbach M.J."/>
            <person name="Galgiani J.N."/>
            <person name="Kirkland T.N."/>
            <person name="Cole G.T."/>
            <person name="Birren B.W."/>
            <person name="Henn M.R."/>
            <person name="Taylor J.W."/>
            <person name="Rounsley S.D."/>
        </authorList>
    </citation>
    <scope>NUCLEOTIDE SEQUENCE [LARGE SCALE GENOMIC DNA]</scope>
    <source>
        <strain evidence="5">RMSCC 757 / Silveira</strain>
    </source>
</reference>
<sequence>MSQEYGPRRPHSVTAPMYAQQGIIMNSMTLLGAEHQNHVSNLNITSPSTTTAATTAKRSRKRRTPLHKAEVKELADQRCSAPKLDVDNRVVERLKKCIQKANHPNTSEAEAKAALFLSSKLMTQYNISMLDVLNADDKQEDGLHKHGGQSIVEIRKSRQLNARPNNEGFVSIVAHAMDTFFDCKHYSTQGMWYIRWTFYGIALNTVSAAMAFEMVYNLISNWACDQKGGSSAYSYSMGVARGLLCMAREDKTLQATRAQKEEAERLATEELREQQHRQQELGRLGVSEQLDGNPTGTSRLAEDSGEAPYKAHHSDDDCDEEDDQGGPTKFEGVSLGDVSMTGFDEDIKADFSMQDDEDVNVLGDWDEQMAKLVKKEPSDPDDMSALQNLNVAWSSETQLIRFQETASQVADEFLQEQGVKLSHRNTRRAGVRDPNAYNQGKRDSRKINVRQKQLEH</sequence>
<feature type="domain" description="DUF2786" evidence="2">
    <location>
        <begin position="89"/>
        <end position="129"/>
    </location>
</feature>
<dbReference type="Proteomes" id="UP000002497">
    <property type="component" value="Unassembled WGS sequence"/>
</dbReference>
<dbReference type="Pfam" id="PF10979">
    <property type="entry name" value="DUF2786"/>
    <property type="match status" value="1"/>
</dbReference>
<feature type="compositionally biased region" description="Basic and acidic residues" evidence="1">
    <location>
        <begin position="256"/>
        <end position="280"/>
    </location>
</feature>
<dbReference type="OMA" id="PRNESWV"/>
<gene>
    <name evidence="4" type="ORF">CPSG_01140</name>
</gene>
<organism evidence="5">
    <name type="scientific">Coccidioides posadasii (strain RMSCC 757 / Silveira)</name>
    <name type="common">Valley fever fungus</name>
    <dbReference type="NCBI Taxonomy" id="443226"/>
    <lineage>
        <taxon>Eukaryota</taxon>
        <taxon>Fungi</taxon>
        <taxon>Dikarya</taxon>
        <taxon>Ascomycota</taxon>
        <taxon>Pezizomycotina</taxon>
        <taxon>Eurotiomycetes</taxon>
        <taxon>Eurotiomycetidae</taxon>
        <taxon>Onygenales</taxon>
        <taxon>Onygenaceae</taxon>
        <taxon>Coccidioides</taxon>
    </lineage>
</organism>
<evidence type="ECO:0000259" key="2">
    <source>
        <dbReference type="Pfam" id="PF10979"/>
    </source>
</evidence>
<name>E9CRG3_COCPS</name>
<feature type="domain" description="DUF7168" evidence="3">
    <location>
        <begin position="148"/>
        <end position="277"/>
    </location>
</feature>
<feature type="region of interest" description="Disordered" evidence="1">
    <location>
        <begin position="417"/>
        <end position="456"/>
    </location>
</feature>
<dbReference type="VEuPathDB" id="FungiDB:CPSG_01140"/>
<feature type="compositionally biased region" description="Low complexity" evidence="1">
    <location>
        <begin position="45"/>
        <end position="56"/>
    </location>
</feature>
<accession>E9CRG3</accession>
<dbReference type="STRING" id="443226.E9CRG3"/>
<dbReference type="InterPro" id="IPR055592">
    <property type="entry name" value="DUF7168"/>
</dbReference>
<feature type="compositionally biased region" description="Basic and acidic residues" evidence="1">
    <location>
        <begin position="440"/>
        <end position="456"/>
    </location>
</feature>
<dbReference type="VEuPathDB" id="FungiDB:D8B26_006742"/>
<protein>
    <submittedName>
        <fullName evidence="4">Uncharacterized protein</fullName>
    </submittedName>
</protein>
<dbReference type="eggNOG" id="ENOG502S5IR">
    <property type="taxonomic scope" value="Eukaryota"/>
</dbReference>
<dbReference type="HOGENOM" id="CLU_032406_0_0_1"/>
<evidence type="ECO:0000256" key="1">
    <source>
        <dbReference type="SAM" id="MobiDB-lite"/>
    </source>
</evidence>
<keyword evidence="5" id="KW-1185">Reference proteome</keyword>
<feature type="compositionally biased region" description="Basic residues" evidence="1">
    <location>
        <begin position="57"/>
        <end position="66"/>
    </location>
</feature>